<dbReference type="OrthoDB" id="656626at2759"/>
<proteinExistence type="predicted"/>
<organism evidence="4 5">
    <name type="scientific">Zea mays</name>
    <name type="common">Maize</name>
    <dbReference type="NCBI Taxonomy" id="4577"/>
    <lineage>
        <taxon>Eukaryota</taxon>
        <taxon>Viridiplantae</taxon>
        <taxon>Streptophyta</taxon>
        <taxon>Embryophyta</taxon>
        <taxon>Tracheophyta</taxon>
        <taxon>Spermatophyta</taxon>
        <taxon>Magnoliopsida</taxon>
        <taxon>Liliopsida</taxon>
        <taxon>Poales</taxon>
        <taxon>Poaceae</taxon>
        <taxon>PACMAD clade</taxon>
        <taxon>Panicoideae</taxon>
        <taxon>Andropogonodae</taxon>
        <taxon>Andropogoneae</taxon>
        <taxon>Tripsacinae</taxon>
        <taxon>Zea</taxon>
    </lineage>
</organism>
<dbReference type="OMA" id="GCAMAIP"/>
<dbReference type="SUPFAM" id="SSF47699">
    <property type="entry name" value="Bifunctional inhibitor/lipid-transfer protein/seed storage 2S albumin"/>
    <property type="match status" value="1"/>
</dbReference>
<gene>
    <name evidence="3" type="ORF">ZEAMMB73_Zm00001d042383</name>
</gene>
<feature type="signal peptide" evidence="1">
    <location>
        <begin position="1"/>
        <end position="28"/>
    </location>
</feature>
<protein>
    <recommendedName>
        <fullName evidence="2">Bifunctional inhibitor/plant lipid transfer protein/seed storage helical domain-containing protein</fullName>
    </recommendedName>
</protein>
<keyword evidence="1" id="KW-0732">Signal</keyword>
<dbReference type="Gene3D" id="1.10.110.10">
    <property type="entry name" value="Plant lipid-transfer and hydrophobic proteins"/>
    <property type="match status" value="1"/>
</dbReference>
<dbReference type="GO" id="GO:0005504">
    <property type="term" value="F:fatty acid binding"/>
    <property type="evidence" value="ECO:0007669"/>
    <property type="project" value="InterPro"/>
</dbReference>
<dbReference type="SMR" id="A0A1D6N3D8"/>
<dbReference type="eggNOG" id="ENOG502R4PP">
    <property type="taxonomic scope" value="Eukaryota"/>
</dbReference>
<evidence type="ECO:0000313" key="3">
    <source>
        <dbReference type="EMBL" id="ONM35206.1"/>
    </source>
</evidence>
<dbReference type="EnsemblPlants" id="Zm00001eb143600_T001">
    <property type="protein sequence ID" value="Zm00001eb143600_P001"/>
    <property type="gene ID" value="Zm00001eb143600"/>
</dbReference>
<dbReference type="EMBL" id="CM007649">
    <property type="protein sequence ID" value="ONM35206.1"/>
    <property type="molecule type" value="Genomic_DNA"/>
</dbReference>
<sequence length="106" mass="11002">MAGRKVSSSSAVAMAIMAVALLVMAAEAGTCNVDADAVVNHCKSACSSWWWGGGARPSQGCCNALRYADFGCVCRNYWGILRSTPYAGCAMAIPSRCNIRGAPSSC</sequence>
<evidence type="ECO:0000256" key="1">
    <source>
        <dbReference type="SAM" id="SignalP"/>
    </source>
</evidence>
<evidence type="ECO:0000313" key="4">
    <source>
        <dbReference type="EnsemblPlants" id="Zm00001eb143600_P001"/>
    </source>
</evidence>
<dbReference type="AlphaFoldDB" id="A0A1D6N3D8"/>
<dbReference type="InterPro" id="IPR036312">
    <property type="entry name" value="Bifun_inhib/LTP/seed_sf"/>
</dbReference>
<dbReference type="InterPro" id="IPR016140">
    <property type="entry name" value="Bifunc_inhib/LTP/seed_store"/>
</dbReference>
<reference evidence="4" key="3">
    <citation type="submission" date="2021-05" db="UniProtKB">
        <authorList>
            <consortium name="EnsemblPlants"/>
        </authorList>
    </citation>
    <scope>IDENTIFICATION</scope>
    <source>
        <strain evidence="4">cv. B73</strain>
    </source>
</reference>
<dbReference type="GO" id="GO:0009627">
    <property type="term" value="P:systemic acquired resistance"/>
    <property type="evidence" value="ECO:0007669"/>
    <property type="project" value="InterPro"/>
</dbReference>
<feature type="chain" id="PRO_5010807263" description="Bifunctional inhibitor/plant lipid transfer protein/seed storage helical domain-containing protein" evidence="1">
    <location>
        <begin position="29"/>
        <end position="106"/>
    </location>
</feature>
<dbReference type="InterPro" id="IPR039265">
    <property type="entry name" value="DIR1-like"/>
</dbReference>
<name>A0A1D6N3D8_MAIZE</name>
<dbReference type="PANTHER" id="PTHR33122:SF62">
    <property type="entry name" value="OS01G0914300 PROTEIN"/>
    <property type="match status" value="1"/>
</dbReference>
<reference evidence="4" key="2">
    <citation type="submission" date="2019-07" db="EMBL/GenBank/DDBJ databases">
        <authorList>
            <person name="Seetharam A."/>
            <person name="Woodhouse M."/>
            <person name="Cannon E."/>
        </authorList>
    </citation>
    <scope>NUCLEOTIDE SEQUENCE [LARGE SCALE GENOMIC DNA]</scope>
    <source>
        <strain evidence="4">cv. B73</strain>
    </source>
</reference>
<dbReference type="PaxDb" id="4577-GRMZM2G396418_P01"/>
<keyword evidence="5" id="KW-1185">Reference proteome</keyword>
<dbReference type="Pfam" id="PF14368">
    <property type="entry name" value="LTP_2"/>
    <property type="match status" value="1"/>
</dbReference>
<dbReference type="PANTHER" id="PTHR33122">
    <property type="entry name" value="LIPID BINDING PROTEIN-RELATED"/>
    <property type="match status" value="1"/>
</dbReference>
<reference evidence="3 5" key="1">
    <citation type="submission" date="2015-12" db="EMBL/GenBank/DDBJ databases">
        <title>Update maize B73 reference genome by single molecule sequencing technologies.</title>
        <authorList>
            <consortium name="Maize Genome Sequencing Project"/>
            <person name="Ware D."/>
        </authorList>
    </citation>
    <scope>NUCLEOTIDE SEQUENCE [LARGE SCALE GENOMIC DNA]</scope>
    <source>
        <strain evidence="5">cv. B73</strain>
        <tissue evidence="3">Seedling</tissue>
    </source>
</reference>
<evidence type="ECO:0000313" key="5">
    <source>
        <dbReference type="Proteomes" id="UP000007305"/>
    </source>
</evidence>
<evidence type="ECO:0000259" key="2">
    <source>
        <dbReference type="Pfam" id="PF14368"/>
    </source>
</evidence>
<dbReference type="Proteomes" id="UP000007305">
    <property type="component" value="Chromosome 3"/>
</dbReference>
<feature type="domain" description="Bifunctional inhibitor/plant lipid transfer protein/seed storage helical" evidence="2">
    <location>
        <begin position="13"/>
        <end position="106"/>
    </location>
</feature>
<dbReference type="Gramene" id="Zm00001eb143600_T001">
    <property type="protein sequence ID" value="Zm00001eb143600_P001"/>
    <property type="gene ID" value="Zm00001eb143600"/>
</dbReference>
<accession>A0A1D6N3D8</accession>
<dbReference type="KEGG" id="zma:103650857"/>